<name>A0A161IHP7_9VIRU</name>
<evidence type="ECO:0000313" key="3">
    <source>
        <dbReference type="Proteomes" id="UP000202288"/>
    </source>
</evidence>
<proteinExistence type="predicted"/>
<dbReference type="Proteomes" id="UP000202288">
    <property type="component" value="Segment"/>
</dbReference>
<dbReference type="OrthoDB" id="7982at10239"/>
<accession>A0A161IHP7</accession>
<evidence type="ECO:0000256" key="1">
    <source>
        <dbReference type="SAM" id="MobiDB-lite"/>
    </source>
</evidence>
<dbReference type="EMBL" id="KT862250">
    <property type="protein sequence ID" value="ANC51599.1"/>
    <property type="molecule type" value="Genomic_DNA"/>
</dbReference>
<dbReference type="GeneID" id="27815501"/>
<feature type="region of interest" description="Disordered" evidence="1">
    <location>
        <begin position="25"/>
        <end position="44"/>
    </location>
</feature>
<reference evidence="2 3" key="1">
    <citation type="journal article" date="2016" name="Infect. Genet. Evol.">
        <title>Circular replication-associated protein encoding DNA viruses identified in the faecal matter of various animals in New Zealand.</title>
        <authorList>
            <person name="Steel O."/>
            <person name="Kraberger S."/>
            <person name="Sikorski A."/>
            <person name="Young L.M."/>
            <person name="Catchpole R.J."/>
            <person name="Stevens A.J."/>
            <person name="Ladley J.J."/>
            <person name="Coray D.S."/>
            <person name="Stainton D."/>
            <person name="Dayaram A."/>
            <person name="Julian L."/>
            <person name="van Bysterveldt K."/>
            <person name="Varsani A."/>
        </authorList>
    </citation>
    <scope>NUCLEOTIDE SEQUENCE [LARGE SCALE GENOMIC DNA]</scope>
</reference>
<keyword evidence="3" id="KW-1185">Reference proteome</keyword>
<dbReference type="KEGG" id="vg:27815501"/>
<dbReference type="RefSeq" id="YP_009252364.1">
    <property type="nucleotide sequence ID" value="NC_030145.1"/>
</dbReference>
<organism evidence="2 3">
    <name type="scientific">Faeces associated gemycircularvirus 19</name>
    <dbReference type="NCBI Taxonomy" id="1843739"/>
    <lineage>
        <taxon>Viruses</taxon>
        <taxon>Monodnaviria</taxon>
        <taxon>Shotokuvirae</taxon>
        <taxon>Cressdnaviricota</taxon>
        <taxon>Repensiviricetes</taxon>
        <taxon>Geplafuvirales</taxon>
        <taxon>Genomoviridae</taxon>
        <taxon>Gemycircularvirus</taxon>
        <taxon>Gemycircularvirus porci1</taxon>
    </lineage>
</organism>
<sequence length="302" mass="34489">MPRYRRYRAQPRLKRRMKKAVLNTTSTKKRDNMTPISNTTALGAPTPNILRNGAVVIKGGDPSSAAGAGVSGAIFVWSPTARPMNDNTNAENTRVKRDVYHKGFREKVKVESNSSHPWIWRRIVVETKTDDFNYLGESEDQPTLPPRAFQPYYQGGEGVSRLWYNHYGNRTGPTDTRIDSVLKTIADDLFEGTQNHDWLNTVTAKVDLDRYTLRYDKTRVFRSGNDAGFIKTVNFYHSFEKTMYYDHDEDRNGTNPQSWVCAPALKGMGNVYIIDIIESGISADDTDYLRITPESCAYWHER</sequence>
<evidence type="ECO:0000313" key="2">
    <source>
        <dbReference type="EMBL" id="ANC51599.1"/>
    </source>
</evidence>
<protein>
    <submittedName>
        <fullName evidence="2">Capsid protein</fullName>
    </submittedName>
</protein>